<dbReference type="InterPro" id="IPR029058">
    <property type="entry name" value="AB_hydrolase_fold"/>
</dbReference>
<dbReference type="GO" id="GO:0005615">
    <property type="term" value="C:extracellular space"/>
    <property type="evidence" value="ECO:0007669"/>
    <property type="project" value="TreeGrafter"/>
</dbReference>
<dbReference type="Gene3D" id="3.40.50.1820">
    <property type="entry name" value="alpha/beta hydrolase"/>
    <property type="match status" value="2"/>
</dbReference>
<evidence type="ECO:0000256" key="1">
    <source>
        <dbReference type="ARBA" id="ARBA00004613"/>
    </source>
</evidence>
<proteinExistence type="inferred from homology"/>
<dbReference type="PANTHER" id="PTHR11610:SF187">
    <property type="entry name" value="TRIACYLGLYCEROL LIPASE"/>
    <property type="match status" value="1"/>
</dbReference>
<evidence type="ECO:0000259" key="5">
    <source>
        <dbReference type="Pfam" id="PF00151"/>
    </source>
</evidence>
<name>A0A8C5QNZ2_9ANUR</name>
<evidence type="ECO:0000256" key="3">
    <source>
        <dbReference type="ARBA" id="ARBA00022525"/>
    </source>
</evidence>
<dbReference type="OrthoDB" id="199913at2759"/>
<feature type="domain" description="Lipase" evidence="5">
    <location>
        <begin position="162"/>
        <end position="217"/>
    </location>
</feature>
<protein>
    <recommendedName>
        <fullName evidence="5">Lipase domain-containing protein</fullName>
    </recommendedName>
</protein>
<dbReference type="GO" id="GO:0016042">
    <property type="term" value="P:lipid catabolic process"/>
    <property type="evidence" value="ECO:0007669"/>
    <property type="project" value="UniProtKB-KW"/>
</dbReference>
<dbReference type="GeneTree" id="ENSGT00940000155139"/>
<organism evidence="6 7">
    <name type="scientific">Leptobrachium leishanense</name>
    <name type="common">Leishan spiny toad</name>
    <dbReference type="NCBI Taxonomy" id="445787"/>
    <lineage>
        <taxon>Eukaryota</taxon>
        <taxon>Metazoa</taxon>
        <taxon>Chordata</taxon>
        <taxon>Craniata</taxon>
        <taxon>Vertebrata</taxon>
        <taxon>Euteleostomi</taxon>
        <taxon>Amphibia</taxon>
        <taxon>Batrachia</taxon>
        <taxon>Anura</taxon>
        <taxon>Pelobatoidea</taxon>
        <taxon>Megophryidae</taxon>
        <taxon>Leptobrachium</taxon>
    </lineage>
</organism>
<sequence>PLSLSSPLCPLSSARSPPLSPNVDLGCLSNEDPWGGTPQWPEKLLPQNPEKVNTRFFLYTSFKPSKRSMFVSHGFISDAVIKVEDVNCFCVDWHGGSYGTYPQAVNHIRVVGAVARFINTLDTCHYQLSKVHLVGHSLGAHAAGVAGKRRPGIARITGLDPPVGHVDFFPNGGEDMPGCSLVSKTTSFRILQIFYTSILTPDGFIGYPAASYESFQKVPFYALYKGNTLPGQSFYFNIGEKEPFAHT</sequence>
<reference evidence="6" key="2">
    <citation type="submission" date="2025-09" db="UniProtKB">
        <authorList>
            <consortium name="Ensembl"/>
        </authorList>
    </citation>
    <scope>IDENTIFICATION</scope>
</reference>
<comment type="subcellular location">
    <subcellularLocation>
        <location evidence="1">Secreted</location>
    </subcellularLocation>
</comment>
<evidence type="ECO:0000313" key="7">
    <source>
        <dbReference type="Proteomes" id="UP000694569"/>
    </source>
</evidence>
<keyword evidence="7" id="KW-1185">Reference proteome</keyword>
<feature type="domain" description="Lipase" evidence="5">
    <location>
        <begin position="78"/>
        <end position="161"/>
    </location>
</feature>
<dbReference type="Ensembl" id="ENSLLET00000042735.1">
    <property type="protein sequence ID" value="ENSLLEP00000041078.1"/>
    <property type="gene ID" value="ENSLLEG00000026108.1"/>
</dbReference>
<dbReference type="Pfam" id="PF00151">
    <property type="entry name" value="Lipase"/>
    <property type="match status" value="2"/>
</dbReference>
<reference evidence="6" key="1">
    <citation type="submission" date="2025-08" db="UniProtKB">
        <authorList>
            <consortium name="Ensembl"/>
        </authorList>
    </citation>
    <scope>IDENTIFICATION</scope>
</reference>
<dbReference type="PANTHER" id="PTHR11610">
    <property type="entry name" value="LIPASE"/>
    <property type="match status" value="1"/>
</dbReference>
<dbReference type="InterPro" id="IPR000734">
    <property type="entry name" value="TAG_lipase"/>
</dbReference>
<evidence type="ECO:0000313" key="6">
    <source>
        <dbReference type="Ensembl" id="ENSLLEP00000041078.1"/>
    </source>
</evidence>
<evidence type="ECO:0000256" key="2">
    <source>
        <dbReference type="ARBA" id="ARBA00010701"/>
    </source>
</evidence>
<dbReference type="AlphaFoldDB" id="A0A8C5QNZ2"/>
<dbReference type="SUPFAM" id="SSF53474">
    <property type="entry name" value="alpha/beta-Hydrolases"/>
    <property type="match status" value="1"/>
</dbReference>
<dbReference type="Proteomes" id="UP000694569">
    <property type="component" value="Unplaced"/>
</dbReference>
<accession>A0A8C5QNZ2</accession>
<dbReference type="GO" id="GO:0004465">
    <property type="term" value="F:lipoprotein lipase activity"/>
    <property type="evidence" value="ECO:0007669"/>
    <property type="project" value="TreeGrafter"/>
</dbReference>
<evidence type="ECO:0000256" key="4">
    <source>
        <dbReference type="RuleBase" id="RU004262"/>
    </source>
</evidence>
<dbReference type="InterPro" id="IPR013818">
    <property type="entry name" value="Lipase"/>
</dbReference>
<keyword evidence="3" id="KW-0964">Secreted</keyword>
<comment type="similarity">
    <text evidence="2 4">Belongs to the AB hydrolase superfamily. Lipase family.</text>
</comment>